<evidence type="ECO:0000313" key="3">
    <source>
        <dbReference type="Proteomes" id="UP000634206"/>
    </source>
</evidence>
<dbReference type="Proteomes" id="UP000634206">
    <property type="component" value="Unassembled WGS sequence"/>
</dbReference>
<evidence type="ECO:0000313" key="2">
    <source>
        <dbReference type="EMBL" id="MBK1855760.1"/>
    </source>
</evidence>
<evidence type="ECO:0000256" key="1">
    <source>
        <dbReference type="SAM" id="SignalP"/>
    </source>
</evidence>
<reference evidence="2" key="1">
    <citation type="submission" date="2021-01" db="EMBL/GenBank/DDBJ databases">
        <title>Modified the classification status of verrucomicrobia.</title>
        <authorList>
            <person name="Feng X."/>
        </authorList>
    </citation>
    <scope>NUCLEOTIDE SEQUENCE</scope>
    <source>
        <strain evidence="2">5K15</strain>
    </source>
</reference>
<feature type="chain" id="PRO_5042236896" evidence="1">
    <location>
        <begin position="22"/>
        <end position="297"/>
    </location>
</feature>
<dbReference type="RefSeq" id="WP_309490372.1">
    <property type="nucleotide sequence ID" value="NZ_JAENIG010000008.1"/>
</dbReference>
<dbReference type="Pfam" id="PF12006">
    <property type="entry name" value="DUF3500"/>
    <property type="match status" value="1"/>
</dbReference>
<dbReference type="EMBL" id="JAENIG010000008">
    <property type="protein sequence ID" value="MBK1855760.1"/>
    <property type="molecule type" value="Genomic_DNA"/>
</dbReference>
<comment type="caution">
    <text evidence="2">The sequence shown here is derived from an EMBL/GenBank/DDBJ whole genome shotgun (WGS) entry which is preliminary data.</text>
</comment>
<protein>
    <submittedName>
        <fullName evidence="2">DUF3500 domain-containing protein</fullName>
    </submittedName>
</protein>
<feature type="signal peptide" evidence="1">
    <location>
        <begin position="1"/>
        <end position="21"/>
    </location>
</feature>
<keyword evidence="3" id="KW-1185">Reference proteome</keyword>
<organism evidence="2 3">
    <name type="scientific">Oceaniferula flava</name>
    <dbReference type="NCBI Taxonomy" id="2800421"/>
    <lineage>
        <taxon>Bacteria</taxon>
        <taxon>Pseudomonadati</taxon>
        <taxon>Verrucomicrobiota</taxon>
        <taxon>Verrucomicrobiia</taxon>
        <taxon>Verrucomicrobiales</taxon>
        <taxon>Verrucomicrobiaceae</taxon>
        <taxon>Oceaniferula</taxon>
    </lineage>
</organism>
<dbReference type="PANTHER" id="PTHR37489">
    <property type="entry name" value="DUF3500 DOMAIN-CONTAINING PROTEIN"/>
    <property type="match status" value="1"/>
</dbReference>
<sequence>MKTTSLLLFIALLLTPAALRAGEFESAFRKNVGEFLNLLDAQQAKACLLPLDDDKNRLQRQYTGGKRPGVEISKLNAQQRAAMEKALRMVLSDHGWKMANRVAKQDGPDGLAKYWITCFGDPRQQGDFAFRIAEHHLTVVHLEVAEGETKEFGPILLGANPATLWKDDELALLDVWKKIADPKALIADKGAIASRLMSMDEGVMFSSLNADAQAALQSAWNQRLSIFTTPVQKRINALHAERGGWEKSRVAYYNQSPEKRSIDGGRWDFKCGLPGMVWDYEASRGHIHMSLWVKALK</sequence>
<dbReference type="InterPro" id="IPR021889">
    <property type="entry name" value="DUF3500"/>
</dbReference>
<dbReference type="PANTHER" id="PTHR37489:SF1">
    <property type="entry name" value="DUF3500 DOMAIN-CONTAINING PROTEIN"/>
    <property type="match status" value="1"/>
</dbReference>
<gene>
    <name evidence="2" type="ORF">JIN83_12375</name>
</gene>
<accession>A0AAE2SFR9</accession>
<dbReference type="AlphaFoldDB" id="A0AAE2SFR9"/>
<proteinExistence type="predicted"/>
<name>A0AAE2SFR9_9BACT</name>
<keyword evidence="1" id="KW-0732">Signal</keyword>